<dbReference type="Pfam" id="PF03595">
    <property type="entry name" value="SLAC1"/>
    <property type="match status" value="1"/>
</dbReference>
<feature type="transmembrane region" description="Helical" evidence="5">
    <location>
        <begin position="285"/>
        <end position="310"/>
    </location>
</feature>
<dbReference type="GO" id="GO:0016020">
    <property type="term" value="C:membrane"/>
    <property type="evidence" value="ECO:0007669"/>
    <property type="project" value="UniProtKB-SubCell"/>
</dbReference>
<dbReference type="PANTHER" id="PTHR31162">
    <property type="entry name" value="MALIC ACID TRANSPORT PROTEIN-RELATED"/>
    <property type="match status" value="1"/>
</dbReference>
<feature type="transmembrane region" description="Helical" evidence="5">
    <location>
        <begin position="167"/>
        <end position="187"/>
    </location>
</feature>
<comment type="subcellular location">
    <subcellularLocation>
        <location evidence="1">Membrane</location>
        <topology evidence="1">Multi-pass membrane protein</topology>
    </subcellularLocation>
</comment>
<dbReference type="InterPro" id="IPR004695">
    <property type="entry name" value="SLAC1/Mae1/Ssu1/TehA"/>
</dbReference>
<accession>A0A3D8SEA6</accession>
<feature type="transmembrane region" description="Helical" evidence="5">
    <location>
        <begin position="101"/>
        <end position="123"/>
    </location>
</feature>
<dbReference type="InterPro" id="IPR038665">
    <property type="entry name" value="Voltage-dep_anion_channel_sf"/>
</dbReference>
<evidence type="ECO:0008006" key="8">
    <source>
        <dbReference type="Google" id="ProtNLM"/>
    </source>
</evidence>
<feature type="transmembrane region" description="Helical" evidence="5">
    <location>
        <begin position="31"/>
        <end position="48"/>
    </location>
</feature>
<comment type="caution">
    <text evidence="6">The sequence shown here is derived from an EMBL/GenBank/DDBJ whole genome shotgun (WGS) entry which is preliminary data.</text>
</comment>
<dbReference type="Proteomes" id="UP000256645">
    <property type="component" value="Unassembled WGS sequence"/>
</dbReference>
<feature type="transmembrane region" description="Helical" evidence="5">
    <location>
        <begin position="239"/>
        <end position="264"/>
    </location>
</feature>
<organism evidence="6 7">
    <name type="scientific">Coleophoma cylindrospora</name>
    <dbReference type="NCBI Taxonomy" id="1849047"/>
    <lineage>
        <taxon>Eukaryota</taxon>
        <taxon>Fungi</taxon>
        <taxon>Dikarya</taxon>
        <taxon>Ascomycota</taxon>
        <taxon>Pezizomycotina</taxon>
        <taxon>Leotiomycetes</taxon>
        <taxon>Helotiales</taxon>
        <taxon>Dermateaceae</taxon>
        <taxon>Coleophoma</taxon>
    </lineage>
</organism>
<feature type="transmembrane region" description="Helical" evidence="5">
    <location>
        <begin position="135"/>
        <end position="155"/>
    </location>
</feature>
<keyword evidence="3 5" id="KW-1133">Transmembrane helix</keyword>
<reference evidence="6 7" key="1">
    <citation type="journal article" date="2018" name="IMA Fungus">
        <title>IMA Genome-F 9: Draft genome sequence of Annulohypoxylon stygium, Aspergillus mulundensis, Berkeleyomyces basicola (syn. Thielaviopsis basicola), Ceratocystis smalleyi, two Cercospora beticola strains, Coleophoma cylindrospora, Fusarium fracticaudum, Phialophora cf. hyalina, and Morchella septimelata.</title>
        <authorList>
            <person name="Wingfield B.D."/>
            <person name="Bills G.F."/>
            <person name="Dong Y."/>
            <person name="Huang W."/>
            <person name="Nel W.J."/>
            <person name="Swalarsk-Parry B.S."/>
            <person name="Vaghefi N."/>
            <person name="Wilken P.M."/>
            <person name="An Z."/>
            <person name="de Beer Z.W."/>
            <person name="De Vos L."/>
            <person name="Chen L."/>
            <person name="Duong T.A."/>
            <person name="Gao Y."/>
            <person name="Hammerbacher A."/>
            <person name="Kikkert J.R."/>
            <person name="Li Y."/>
            <person name="Li H."/>
            <person name="Li K."/>
            <person name="Li Q."/>
            <person name="Liu X."/>
            <person name="Ma X."/>
            <person name="Naidoo K."/>
            <person name="Pethybridge S.J."/>
            <person name="Sun J."/>
            <person name="Steenkamp E.T."/>
            <person name="van der Nest M.A."/>
            <person name="van Wyk S."/>
            <person name="Wingfield M.J."/>
            <person name="Xiong C."/>
            <person name="Yue Q."/>
            <person name="Zhang X."/>
        </authorList>
    </citation>
    <scope>NUCLEOTIDE SEQUENCE [LARGE SCALE GENOMIC DNA]</scope>
    <source>
        <strain evidence="6 7">BP6252</strain>
    </source>
</reference>
<dbReference type="AlphaFoldDB" id="A0A3D8SEA6"/>
<evidence type="ECO:0000256" key="2">
    <source>
        <dbReference type="ARBA" id="ARBA00022692"/>
    </source>
</evidence>
<dbReference type="InterPro" id="IPR030185">
    <property type="entry name" value="Mae1"/>
</dbReference>
<evidence type="ECO:0000256" key="5">
    <source>
        <dbReference type="SAM" id="Phobius"/>
    </source>
</evidence>
<dbReference type="GO" id="GO:0015140">
    <property type="term" value="F:malate transmembrane transporter activity"/>
    <property type="evidence" value="ECO:0007669"/>
    <property type="project" value="InterPro"/>
</dbReference>
<feature type="transmembrane region" description="Helical" evidence="5">
    <location>
        <begin position="199"/>
        <end position="219"/>
    </location>
</feature>
<feature type="transmembrane region" description="Helical" evidence="5">
    <location>
        <begin position="60"/>
        <end position="81"/>
    </location>
</feature>
<feature type="transmembrane region" description="Helical" evidence="5">
    <location>
        <begin position="322"/>
        <end position="340"/>
    </location>
</feature>
<evidence type="ECO:0000313" key="7">
    <source>
        <dbReference type="Proteomes" id="UP000256645"/>
    </source>
</evidence>
<dbReference type="OrthoDB" id="2901184at2759"/>
<evidence type="ECO:0000256" key="1">
    <source>
        <dbReference type="ARBA" id="ARBA00004141"/>
    </source>
</evidence>
<dbReference type="CDD" id="cd09317">
    <property type="entry name" value="TDT_Mae1_like"/>
    <property type="match status" value="1"/>
</dbReference>
<sequence>MIVANGNVKTVDDPEQSENVGWRVRMHHFTWAWYTLTMSTGGIALVIAQTPHRFQGLTTIGIIFFILDLVMFATVTLALAARFILFPASLRVSLRHPVESLFVPCFLLSIATTLSNIQSYGVPHAGVWLTDILRVLFWIYCAVTFLVSVGQYYLLFTGKPMTLQSMTPVWILPIFPVMLAGTVASAISRSQSPEHALPIMIAGLTFQGLGFFVSCFMYANYVGRLMTAGLPSPNTRPGMFIAVGPPSFTGLALVGISSSAYRVFPSYTSISLVEHPSWIADILRVGALGSAILLWTLAFWFFCISLVSVLGGLKTMTFHLSWWSFVFPNVGFTIALIEIGDALNSPGILWVTSVMTVLLVITWLMVICCQVQSILNRQILWPGKDEDRND</sequence>
<feature type="transmembrane region" description="Helical" evidence="5">
    <location>
        <begin position="347"/>
        <end position="366"/>
    </location>
</feature>
<dbReference type="STRING" id="1849047.A0A3D8SEA6"/>
<evidence type="ECO:0000256" key="4">
    <source>
        <dbReference type="ARBA" id="ARBA00023136"/>
    </source>
</evidence>
<evidence type="ECO:0000256" key="3">
    <source>
        <dbReference type="ARBA" id="ARBA00022989"/>
    </source>
</evidence>
<dbReference type="Gene3D" id="1.50.10.150">
    <property type="entry name" value="Voltage-dependent anion channel"/>
    <property type="match status" value="1"/>
</dbReference>
<dbReference type="EMBL" id="PDLM01000002">
    <property type="protein sequence ID" value="RDW84511.1"/>
    <property type="molecule type" value="Genomic_DNA"/>
</dbReference>
<keyword evidence="4 5" id="KW-0472">Membrane</keyword>
<protein>
    <recommendedName>
        <fullName evidence="8">Malic acid transport protein</fullName>
    </recommendedName>
</protein>
<gene>
    <name evidence="6" type="ORF">BP6252_02101</name>
</gene>
<name>A0A3D8SEA6_9HELO</name>
<proteinExistence type="predicted"/>
<keyword evidence="2 5" id="KW-0812">Transmembrane</keyword>
<dbReference type="PANTHER" id="PTHR31162:SF0">
    <property type="entry name" value="MALIC ACID TRANSPORT PROTEIN"/>
    <property type="match status" value="1"/>
</dbReference>
<evidence type="ECO:0000313" key="6">
    <source>
        <dbReference type="EMBL" id="RDW84511.1"/>
    </source>
</evidence>
<keyword evidence="7" id="KW-1185">Reference proteome</keyword>